<gene>
    <name evidence="2" type="ORF">CK203_046988</name>
</gene>
<name>A0A438FWL1_VITVI</name>
<feature type="compositionally biased region" description="Low complexity" evidence="1">
    <location>
        <begin position="7"/>
        <end position="17"/>
    </location>
</feature>
<proteinExistence type="predicted"/>
<evidence type="ECO:0000256" key="1">
    <source>
        <dbReference type="SAM" id="MobiDB-lite"/>
    </source>
</evidence>
<comment type="caution">
    <text evidence="2">The sequence shown here is derived from an EMBL/GenBank/DDBJ whole genome shotgun (WGS) entry which is preliminary data.</text>
</comment>
<organism evidence="2 3">
    <name type="scientific">Vitis vinifera</name>
    <name type="common">Grape</name>
    <dbReference type="NCBI Taxonomy" id="29760"/>
    <lineage>
        <taxon>Eukaryota</taxon>
        <taxon>Viridiplantae</taxon>
        <taxon>Streptophyta</taxon>
        <taxon>Embryophyta</taxon>
        <taxon>Tracheophyta</taxon>
        <taxon>Spermatophyta</taxon>
        <taxon>Magnoliopsida</taxon>
        <taxon>eudicotyledons</taxon>
        <taxon>Gunneridae</taxon>
        <taxon>Pentapetalae</taxon>
        <taxon>rosids</taxon>
        <taxon>Vitales</taxon>
        <taxon>Vitaceae</taxon>
        <taxon>Viteae</taxon>
        <taxon>Vitis</taxon>
    </lineage>
</organism>
<evidence type="ECO:0000313" key="3">
    <source>
        <dbReference type="Proteomes" id="UP000288805"/>
    </source>
</evidence>
<accession>A0A438FWL1</accession>
<feature type="region of interest" description="Disordered" evidence="1">
    <location>
        <begin position="1"/>
        <end position="34"/>
    </location>
</feature>
<dbReference type="Proteomes" id="UP000288805">
    <property type="component" value="Unassembled WGS sequence"/>
</dbReference>
<dbReference type="EMBL" id="QGNW01000722">
    <property type="protein sequence ID" value="RVW64347.1"/>
    <property type="molecule type" value="Genomic_DNA"/>
</dbReference>
<sequence length="94" mass="10358">MMKDHNSSQSFSSNDGSALATKGPNSQHFDSQRRSNGHGVIIVIKLVTLEKPVGKFIGSRPIGKVTKLKKMNLEVIVPPMMNHHSPITQPTKRL</sequence>
<evidence type="ECO:0000313" key="2">
    <source>
        <dbReference type="EMBL" id="RVW64347.1"/>
    </source>
</evidence>
<protein>
    <submittedName>
        <fullName evidence="2">Uncharacterized protein</fullName>
    </submittedName>
</protein>
<dbReference type="AlphaFoldDB" id="A0A438FWL1"/>
<reference evidence="2 3" key="1">
    <citation type="journal article" date="2018" name="PLoS Genet.">
        <title>Population sequencing reveals clonal diversity and ancestral inbreeding in the grapevine cultivar Chardonnay.</title>
        <authorList>
            <person name="Roach M.J."/>
            <person name="Johnson D.L."/>
            <person name="Bohlmann J."/>
            <person name="van Vuuren H.J."/>
            <person name="Jones S.J."/>
            <person name="Pretorius I.S."/>
            <person name="Schmidt S.A."/>
            <person name="Borneman A.R."/>
        </authorList>
    </citation>
    <scope>NUCLEOTIDE SEQUENCE [LARGE SCALE GENOMIC DNA]</scope>
    <source>
        <strain evidence="3">cv. Chardonnay</strain>
        <tissue evidence="2">Leaf</tissue>
    </source>
</reference>